<feature type="region of interest" description="Disordered" evidence="5">
    <location>
        <begin position="1"/>
        <end position="113"/>
    </location>
</feature>
<feature type="region of interest" description="Disordered" evidence="5">
    <location>
        <begin position="320"/>
        <end position="416"/>
    </location>
</feature>
<dbReference type="InterPro" id="IPR010760">
    <property type="entry name" value="DNA-repair_Swi5"/>
</dbReference>
<sequence>MEMNQSSSFSRKPEEATVSSLSTGVGDDGKDSLMSDEGKHASLAALEGSQNRDLKPGDDVDHTLPVDGMESEVSTPKEAADRDGGVKDAMTAESGELALPVLTDREDAGSDVKGKKVIRTEIPDSEADTEEAFSPVKGVVVGMAANLNSDAQIAEKEDAPSSSAQGDENALLRDGSPDEAQTHGSLPMVNGENATHLGNDDLPTNPVHDDSSSALSKEQIPQHPENRSFSMNAAHLDSDEVSFVIDDDNLIVFPEITTSDLQPAHTQVPTQTQTQEEIVDSHFADAVAVMSDVGGGTQGLMSSFEAVVKGEDAVMEAPDRARGISQGFVRNENASQATEEDEGSATRDKSATPLSLDEAHSNTHLDAVEPSSSTDQSSARIADTIEGTVGNEEDVDTIEVPEEEDTEMTDDPPQLESIEAANDKLSLVTEYIAKDVDMNSNEPGHDENLVTNARSIPDSDEDEDIPDAEPVSKETTGIDKHDSSRSFPQSATIGGVVNGDNKSKAINSESASKSEIPKTEMSPKTPSTSFKGLLQTTTTENESQIKEVTSSPLKPEVATLPPRDATSKQETEKEKSSGRSFTASDGAQNKDVLMAELKAIKIASIQARNASLVAEIQKKRERLKEVTKELKYPAAETVKQHIKLLHDYNDIRDVGQGLVGMIADNRGVRIGELYEEFGVGLKD</sequence>
<feature type="compositionally biased region" description="Polar residues" evidence="5">
    <location>
        <begin position="504"/>
        <end position="513"/>
    </location>
</feature>
<evidence type="ECO:0000313" key="6">
    <source>
        <dbReference type="EMBL" id="KAL2074909.1"/>
    </source>
</evidence>
<evidence type="ECO:0000256" key="4">
    <source>
        <dbReference type="SAM" id="Coils"/>
    </source>
</evidence>
<feature type="compositionally biased region" description="Basic and acidic residues" evidence="5">
    <location>
        <begin position="50"/>
        <end position="64"/>
    </location>
</feature>
<dbReference type="PANTHER" id="PTHR28529">
    <property type="entry name" value="DNA REPAIR PROTEIN SWI5 HOMOLOG"/>
    <property type="match status" value="1"/>
</dbReference>
<feature type="compositionally biased region" description="Basic and acidic residues" evidence="5">
    <location>
        <begin position="357"/>
        <end position="367"/>
    </location>
</feature>
<dbReference type="Proteomes" id="UP001595075">
    <property type="component" value="Unassembled WGS sequence"/>
</dbReference>
<proteinExistence type="inferred from homology"/>
<feature type="compositionally biased region" description="Basic and acidic residues" evidence="5">
    <location>
        <begin position="436"/>
        <end position="448"/>
    </location>
</feature>
<evidence type="ECO:0000256" key="1">
    <source>
        <dbReference type="ARBA" id="ARBA00008060"/>
    </source>
</evidence>
<feature type="compositionally biased region" description="Basic and acidic residues" evidence="5">
    <location>
        <begin position="565"/>
        <end position="577"/>
    </location>
</feature>
<gene>
    <name evidence="6" type="ORF">VTL71DRAFT_8689</name>
</gene>
<comment type="caution">
    <text evidence="6">The sequence shown here is derived from an EMBL/GenBank/DDBJ whole genome shotgun (WGS) entry which is preliminary data.</text>
</comment>
<protein>
    <submittedName>
        <fullName evidence="6">Uncharacterized protein</fullName>
    </submittedName>
</protein>
<keyword evidence="7" id="KW-1185">Reference proteome</keyword>
<evidence type="ECO:0000256" key="2">
    <source>
        <dbReference type="ARBA" id="ARBA00022763"/>
    </source>
</evidence>
<comment type="similarity">
    <text evidence="1">Belongs to the SWI5/SAE3 family.</text>
</comment>
<feature type="compositionally biased region" description="Basic and acidic residues" evidence="5">
    <location>
        <begin position="103"/>
        <end position="113"/>
    </location>
</feature>
<keyword evidence="3" id="KW-0234">DNA repair</keyword>
<feature type="region of interest" description="Disordered" evidence="5">
    <location>
        <begin position="436"/>
        <end position="584"/>
    </location>
</feature>
<evidence type="ECO:0000313" key="7">
    <source>
        <dbReference type="Proteomes" id="UP001595075"/>
    </source>
</evidence>
<dbReference type="EMBL" id="JAZHXI010000002">
    <property type="protein sequence ID" value="KAL2074909.1"/>
    <property type="molecule type" value="Genomic_DNA"/>
</dbReference>
<dbReference type="Gene3D" id="1.20.5.170">
    <property type="match status" value="1"/>
</dbReference>
<evidence type="ECO:0000256" key="5">
    <source>
        <dbReference type="SAM" id="MobiDB-lite"/>
    </source>
</evidence>
<feature type="region of interest" description="Disordered" evidence="5">
    <location>
        <begin position="151"/>
        <end position="226"/>
    </location>
</feature>
<keyword evidence="4" id="KW-0175">Coiled coil</keyword>
<feature type="compositionally biased region" description="Polar residues" evidence="5">
    <location>
        <begin position="370"/>
        <end position="379"/>
    </location>
</feature>
<keyword evidence="2" id="KW-0227">DNA damage</keyword>
<organism evidence="6 7">
    <name type="scientific">Oculimacula yallundae</name>
    <dbReference type="NCBI Taxonomy" id="86028"/>
    <lineage>
        <taxon>Eukaryota</taxon>
        <taxon>Fungi</taxon>
        <taxon>Dikarya</taxon>
        <taxon>Ascomycota</taxon>
        <taxon>Pezizomycotina</taxon>
        <taxon>Leotiomycetes</taxon>
        <taxon>Helotiales</taxon>
        <taxon>Ploettnerulaceae</taxon>
        <taxon>Oculimacula</taxon>
    </lineage>
</organism>
<feature type="coiled-coil region" evidence="4">
    <location>
        <begin position="602"/>
        <end position="629"/>
    </location>
</feature>
<feature type="compositionally biased region" description="Polar residues" evidence="5">
    <location>
        <begin position="522"/>
        <end position="552"/>
    </location>
</feature>
<feature type="compositionally biased region" description="Acidic residues" evidence="5">
    <location>
        <begin position="391"/>
        <end position="410"/>
    </location>
</feature>
<dbReference type="PANTHER" id="PTHR28529:SF2">
    <property type="entry name" value="DNA REPAIR PROTEIN SWI5 HOMOLOG"/>
    <property type="match status" value="1"/>
</dbReference>
<accession>A0ABR4CYC2</accession>
<feature type="compositionally biased region" description="Polar residues" evidence="5">
    <location>
        <begin position="1"/>
        <end position="10"/>
    </location>
</feature>
<feature type="compositionally biased region" description="Acidic residues" evidence="5">
    <location>
        <begin position="458"/>
        <end position="467"/>
    </location>
</feature>
<name>A0ABR4CYC2_9HELO</name>
<reference evidence="6 7" key="1">
    <citation type="journal article" date="2024" name="Commun. Biol.">
        <title>Comparative genomic analysis of thermophilic fungi reveals convergent evolutionary adaptations and gene losses.</title>
        <authorList>
            <person name="Steindorff A.S."/>
            <person name="Aguilar-Pontes M.V."/>
            <person name="Robinson A.J."/>
            <person name="Andreopoulos B."/>
            <person name="LaButti K."/>
            <person name="Kuo A."/>
            <person name="Mondo S."/>
            <person name="Riley R."/>
            <person name="Otillar R."/>
            <person name="Haridas S."/>
            <person name="Lipzen A."/>
            <person name="Grimwood J."/>
            <person name="Schmutz J."/>
            <person name="Clum A."/>
            <person name="Reid I.D."/>
            <person name="Moisan M.C."/>
            <person name="Butler G."/>
            <person name="Nguyen T.T.M."/>
            <person name="Dewar K."/>
            <person name="Conant G."/>
            <person name="Drula E."/>
            <person name="Henrissat B."/>
            <person name="Hansel C."/>
            <person name="Singer S."/>
            <person name="Hutchinson M.I."/>
            <person name="de Vries R.P."/>
            <person name="Natvig D.O."/>
            <person name="Powell A.J."/>
            <person name="Tsang A."/>
            <person name="Grigoriev I.V."/>
        </authorList>
    </citation>
    <scope>NUCLEOTIDE SEQUENCE [LARGE SCALE GENOMIC DNA]</scope>
    <source>
        <strain evidence="6 7">CBS 494.80</strain>
    </source>
</reference>
<evidence type="ECO:0000256" key="3">
    <source>
        <dbReference type="ARBA" id="ARBA00023204"/>
    </source>
</evidence>
<feature type="compositionally biased region" description="Basic and acidic residues" evidence="5">
    <location>
        <begin position="470"/>
        <end position="484"/>
    </location>
</feature>
<feature type="compositionally biased region" description="Basic and acidic residues" evidence="5">
    <location>
        <begin position="27"/>
        <end position="40"/>
    </location>
</feature>
<dbReference type="Pfam" id="PF07061">
    <property type="entry name" value="Swi5"/>
    <property type="match status" value="1"/>
</dbReference>